<feature type="domain" description="DUF6534" evidence="2">
    <location>
        <begin position="167"/>
        <end position="253"/>
    </location>
</feature>
<sequence>MADVASTSLDTTIGVIFVGFLFTGCLFGVTSAQSTWYFRHYPNDRHILKLLVRTIWVLDAVHLGLYGATMFTYLVQKQAANSGQNPLPWTSNVQLLCNAFAIAIIQSFYALRIWTLSKQRILLAVMITFIVATWAFSVVLFIKTLLTKTVAQFVLLTPFDIALSVMSASTDGLLCGALVVLLCRSRTGTTGANRLINKLMLYTVHTSLLTSIYAILSVIMVLVSPMSSWFVMFYYIGARLYSVSVLATLNAREGLRVQAEKMGQLSLPEIQITSPSVPKQSSAARSRTPDGIVVSMSSNTTSTLDKSVSTSASRLHCDGDRCYMMPSQSLSDLRMEWPNVESGTVDFTVA</sequence>
<feature type="transmembrane region" description="Helical" evidence="1">
    <location>
        <begin position="121"/>
        <end position="142"/>
    </location>
</feature>
<evidence type="ECO:0000256" key="1">
    <source>
        <dbReference type="SAM" id="Phobius"/>
    </source>
</evidence>
<dbReference type="AlphaFoldDB" id="A0AAD7XFU4"/>
<evidence type="ECO:0000313" key="4">
    <source>
        <dbReference type="Proteomes" id="UP001215151"/>
    </source>
</evidence>
<dbReference type="Pfam" id="PF20152">
    <property type="entry name" value="DUF6534"/>
    <property type="match status" value="1"/>
</dbReference>
<dbReference type="EMBL" id="JAPEVG010000019">
    <property type="protein sequence ID" value="KAJ8495941.1"/>
    <property type="molecule type" value="Genomic_DNA"/>
</dbReference>
<feature type="transmembrane region" description="Helical" evidence="1">
    <location>
        <begin position="199"/>
        <end position="223"/>
    </location>
</feature>
<feature type="transmembrane region" description="Helical" evidence="1">
    <location>
        <begin position="162"/>
        <end position="183"/>
    </location>
</feature>
<evidence type="ECO:0000259" key="2">
    <source>
        <dbReference type="Pfam" id="PF20152"/>
    </source>
</evidence>
<gene>
    <name evidence="3" type="ORF">ONZ51_g1407</name>
</gene>
<feature type="transmembrane region" description="Helical" evidence="1">
    <location>
        <begin position="229"/>
        <end position="249"/>
    </location>
</feature>
<organism evidence="3 4">
    <name type="scientific">Trametes cubensis</name>
    <dbReference type="NCBI Taxonomy" id="1111947"/>
    <lineage>
        <taxon>Eukaryota</taxon>
        <taxon>Fungi</taxon>
        <taxon>Dikarya</taxon>
        <taxon>Basidiomycota</taxon>
        <taxon>Agaricomycotina</taxon>
        <taxon>Agaricomycetes</taxon>
        <taxon>Polyporales</taxon>
        <taxon>Polyporaceae</taxon>
        <taxon>Trametes</taxon>
    </lineage>
</organism>
<dbReference type="PANTHER" id="PTHR40465:SF1">
    <property type="entry name" value="DUF6534 DOMAIN-CONTAINING PROTEIN"/>
    <property type="match status" value="1"/>
</dbReference>
<accession>A0AAD7XFU4</accession>
<keyword evidence="1" id="KW-0812">Transmembrane</keyword>
<feature type="transmembrane region" description="Helical" evidence="1">
    <location>
        <begin position="50"/>
        <end position="73"/>
    </location>
</feature>
<dbReference type="PANTHER" id="PTHR40465">
    <property type="entry name" value="CHROMOSOME 1, WHOLE GENOME SHOTGUN SEQUENCE"/>
    <property type="match status" value="1"/>
</dbReference>
<keyword evidence="4" id="KW-1185">Reference proteome</keyword>
<evidence type="ECO:0000313" key="3">
    <source>
        <dbReference type="EMBL" id="KAJ8495941.1"/>
    </source>
</evidence>
<dbReference type="InterPro" id="IPR045339">
    <property type="entry name" value="DUF6534"/>
</dbReference>
<keyword evidence="1" id="KW-0472">Membrane</keyword>
<name>A0AAD7XFU4_9APHY</name>
<proteinExistence type="predicted"/>
<dbReference type="Proteomes" id="UP001215151">
    <property type="component" value="Unassembled WGS sequence"/>
</dbReference>
<protein>
    <recommendedName>
        <fullName evidence="2">DUF6534 domain-containing protein</fullName>
    </recommendedName>
</protein>
<feature type="transmembrane region" description="Helical" evidence="1">
    <location>
        <begin position="12"/>
        <end position="38"/>
    </location>
</feature>
<comment type="caution">
    <text evidence="3">The sequence shown here is derived from an EMBL/GenBank/DDBJ whole genome shotgun (WGS) entry which is preliminary data.</text>
</comment>
<reference evidence="3" key="1">
    <citation type="submission" date="2022-11" db="EMBL/GenBank/DDBJ databases">
        <title>Genome Sequence of Cubamyces cubensis.</title>
        <authorList>
            <person name="Buettner E."/>
        </authorList>
    </citation>
    <scope>NUCLEOTIDE SEQUENCE</scope>
    <source>
        <strain evidence="3">MPL-01</strain>
    </source>
</reference>
<keyword evidence="1" id="KW-1133">Transmembrane helix</keyword>
<feature type="transmembrane region" description="Helical" evidence="1">
    <location>
        <begin position="93"/>
        <end position="114"/>
    </location>
</feature>